<evidence type="ECO:0000313" key="3">
    <source>
        <dbReference type="Proteomes" id="UP000299102"/>
    </source>
</evidence>
<proteinExistence type="predicted"/>
<dbReference type="Proteomes" id="UP000299102">
    <property type="component" value="Unassembled WGS sequence"/>
</dbReference>
<comment type="caution">
    <text evidence="2">The sequence shown here is derived from an EMBL/GenBank/DDBJ whole genome shotgun (WGS) entry which is preliminary data.</text>
</comment>
<evidence type="ECO:0000256" key="1">
    <source>
        <dbReference type="SAM" id="MobiDB-lite"/>
    </source>
</evidence>
<sequence>MMDVLKLTCKKLENGFCGTLKFIIPPGPFKPTPALLAPIYCFYEYEVMNKGQSRAEMEKNTALRNKFQIDSSLPQEDGQNYSAAPRLRVNAARL</sequence>
<protein>
    <submittedName>
        <fullName evidence="2">Uncharacterized protein</fullName>
    </submittedName>
</protein>
<feature type="compositionally biased region" description="Polar residues" evidence="1">
    <location>
        <begin position="70"/>
        <end position="82"/>
    </location>
</feature>
<dbReference type="EMBL" id="BGZK01000747">
    <property type="protein sequence ID" value="GBP58891.1"/>
    <property type="molecule type" value="Genomic_DNA"/>
</dbReference>
<dbReference type="AlphaFoldDB" id="A0A4C1X565"/>
<reference evidence="2 3" key="1">
    <citation type="journal article" date="2019" name="Commun. Biol.">
        <title>The bagworm genome reveals a unique fibroin gene that provides high tensile strength.</title>
        <authorList>
            <person name="Kono N."/>
            <person name="Nakamura H."/>
            <person name="Ohtoshi R."/>
            <person name="Tomita M."/>
            <person name="Numata K."/>
            <person name="Arakawa K."/>
        </authorList>
    </citation>
    <scope>NUCLEOTIDE SEQUENCE [LARGE SCALE GENOMIC DNA]</scope>
</reference>
<feature type="region of interest" description="Disordered" evidence="1">
    <location>
        <begin position="70"/>
        <end position="94"/>
    </location>
</feature>
<keyword evidence="3" id="KW-1185">Reference proteome</keyword>
<organism evidence="2 3">
    <name type="scientific">Eumeta variegata</name>
    <name type="common">Bagworm moth</name>
    <name type="synonym">Eumeta japonica</name>
    <dbReference type="NCBI Taxonomy" id="151549"/>
    <lineage>
        <taxon>Eukaryota</taxon>
        <taxon>Metazoa</taxon>
        <taxon>Ecdysozoa</taxon>
        <taxon>Arthropoda</taxon>
        <taxon>Hexapoda</taxon>
        <taxon>Insecta</taxon>
        <taxon>Pterygota</taxon>
        <taxon>Neoptera</taxon>
        <taxon>Endopterygota</taxon>
        <taxon>Lepidoptera</taxon>
        <taxon>Glossata</taxon>
        <taxon>Ditrysia</taxon>
        <taxon>Tineoidea</taxon>
        <taxon>Psychidae</taxon>
        <taxon>Oiketicinae</taxon>
        <taxon>Eumeta</taxon>
    </lineage>
</organism>
<evidence type="ECO:0000313" key="2">
    <source>
        <dbReference type="EMBL" id="GBP58891.1"/>
    </source>
</evidence>
<gene>
    <name evidence="2" type="ORF">EVAR_54685_1</name>
</gene>
<accession>A0A4C1X565</accession>
<name>A0A4C1X565_EUMVA</name>